<accession>A0A085K2M0</accession>
<evidence type="ECO:0000256" key="3">
    <source>
        <dbReference type="ARBA" id="ARBA00022490"/>
    </source>
</evidence>
<dbReference type="GO" id="GO:0005737">
    <property type="term" value="C:cytoplasm"/>
    <property type="evidence" value="ECO:0007669"/>
    <property type="project" value="UniProtKB-SubCell"/>
</dbReference>
<name>A0A085K2M0_SPHYA</name>
<evidence type="ECO:0000313" key="5">
    <source>
        <dbReference type="EMBL" id="OAH45314.1"/>
    </source>
</evidence>
<dbReference type="PANTHER" id="PTHR38772:SF1">
    <property type="entry name" value="NUCLEOID-ASSOCIATED PROTEIN YEJK"/>
    <property type="match status" value="1"/>
</dbReference>
<evidence type="ECO:0000256" key="1">
    <source>
        <dbReference type="ARBA" id="ARBA00004496"/>
    </source>
</evidence>
<dbReference type="InterPro" id="IPR007358">
    <property type="entry name" value="Nucleoid_associated_NdpA"/>
</dbReference>
<dbReference type="Proteomes" id="UP000077262">
    <property type="component" value="Unassembled WGS sequence"/>
</dbReference>
<reference evidence="4 7" key="2">
    <citation type="submission" date="2018-10" db="EMBL/GenBank/DDBJ databases">
        <title>Characterization and genome analysis of a novel bacterium Sphingobium yanoikuyae SJTF8 capable of degrading PAHs.</title>
        <authorList>
            <person name="Yin C."/>
            <person name="Xiong W."/>
            <person name="Liang R."/>
        </authorList>
    </citation>
    <scope>NUCLEOTIDE SEQUENCE [LARGE SCALE GENOMIC DNA]</scope>
    <source>
        <strain evidence="4 7">SJTF8</strain>
    </source>
</reference>
<evidence type="ECO:0000313" key="4">
    <source>
        <dbReference type="EMBL" id="AYO80215.1"/>
    </source>
</evidence>
<proteinExistence type="inferred from homology"/>
<sequence>MVTEIIALAIHDLNRSDAGYSVALSKKLLDVTDTTLRVISTVYELYNSRTSKSHGRFTTAEGSPTEGQIRAYVEAKEKDFLGLTGKMMDNLAREAGKKSASVGGHVFFAHFRRDGSDFMLVTVVTDKLSAALTKNHGMEDVEHLDLDGFRFAGRINLTAWADKQDRYLSFLKGKGSISDYFRDFLGCDSAVLERKDTQSLVDALKEFTLTEKMVDTEATAFLSDALDYLGKANKAKEPVDFEAMANRLMPKEPGRLSKFLANTDRQLNEGYVPNASALKALVKVTAKTKMWSVEFTREAIDQSKVVFDKDKKSLTLMDVPDELINQMRAEGMISD</sequence>
<dbReference type="PANTHER" id="PTHR38772">
    <property type="match status" value="1"/>
</dbReference>
<evidence type="ECO:0000313" key="7">
    <source>
        <dbReference type="Proteomes" id="UP000280708"/>
    </source>
</evidence>
<dbReference type="OrthoDB" id="7540719at2"/>
<evidence type="ECO:0000313" key="6">
    <source>
        <dbReference type="Proteomes" id="UP000077262"/>
    </source>
</evidence>
<dbReference type="EMBL" id="LSTR01000026">
    <property type="protein sequence ID" value="OAH45314.1"/>
    <property type="molecule type" value="Genomic_DNA"/>
</dbReference>
<dbReference type="AlphaFoldDB" id="A0A085K2M0"/>
<protein>
    <submittedName>
        <fullName evidence="4">Nucleoid-associated protein</fullName>
    </submittedName>
</protein>
<comment type="similarity">
    <text evidence="2">Belongs to the YejK family.</text>
</comment>
<reference evidence="5 6" key="1">
    <citation type="submission" date="2016-02" db="EMBL/GenBank/DDBJ databases">
        <authorList>
            <person name="Wen L."/>
            <person name="He K."/>
            <person name="Yang H."/>
        </authorList>
    </citation>
    <scope>NUCLEOTIDE SEQUENCE [LARGE SCALE GENOMIC DNA]</scope>
    <source>
        <strain evidence="5 6">CD09_2</strain>
    </source>
</reference>
<dbReference type="Pfam" id="PF04245">
    <property type="entry name" value="NA37"/>
    <property type="match status" value="1"/>
</dbReference>
<dbReference type="Proteomes" id="UP000280708">
    <property type="component" value="Chromosome"/>
</dbReference>
<dbReference type="PATRIC" id="fig|13690.11.peg.3601"/>
<comment type="subcellular location">
    <subcellularLocation>
        <location evidence="1">Cytoplasm</location>
    </subcellularLocation>
</comment>
<dbReference type="GO" id="GO:0009295">
    <property type="term" value="C:nucleoid"/>
    <property type="evidence" value="ECO:0007669"/>
    <property type="project" value="InterPro"/>
</dbReference>
<dbReference type="EMBL" id="CP033230">
    <property type="protein sequence ID" value="AYO80215.1"/>
    <property type="molecule type" value="Genomic_DNA"/>
</dbReference>
<evidence type="ECO:0000256" key="2">
    <source>
        <dbReference type="ARBA" id="ARBA00009035"/>
    </source>
</evidence>
<organism evidence="5 6">
    <name type="scientific">Sphingobium yanoikuyae</name>
    <name type="common">Sphingomonas yanoikuyae</name>
    <dbReference type="NCBI Taxonomy" id="13690"/>
    <lineage>
        <taxon>Bacteria</taxon>
        <taxon>Pseudomonadati</taxon>
        <taxon>Pseudomonadota</taxon>
        <taxon>Alphaproteobacteria</taxon>
        <taxon>Sphingomonadales</taxon>
        <taxon>Sphingomonadaceae</taxon>
        <taxon>Sphingobium</taxon>
    </lineage>
</organism>
<gene>
    <name evidence="5" type="ORF">AX777_07365</name>
    <name evidence="4" type="ORF">EBF16_27140</name>
</gene>
<keyword evidence="3" id="KW-0963">Cytoplasm</keyword>